<reference evidence="3 4" key="1">
    <citation type="submission" date="2019-01" db="EMBL/GenBank/DDBJ databases">
        <title>Sequencing of cultivated peanut Arachis hypogaea provides insights into genome evolution and oil improvement.</title>
        <authorList>
            <person name="Chen X."/>
        </authorList>
    </citation>
    <scope>NUCLEOTIDE SEQUENCE [LARGE SCALE GENOMIC DNA]</scope>
    <source>
        <strain evidence="4">cv. Fuhuasheng</strain>
        <tissue evidence="3">Leaves</tissue>
    </source>
</reference>
<evidence type="ECO:0000313" key="3">
    <source>
        <dbReference type="EMBL" id="RYQ94574.1"/>
    </source>
</evidence>
<organism evidence="3 4">
    <name type="scientific">Arachis hypogaea</name>
    <name type="common">Peanut</name>
    <dbReference type="NCBI Taxonomy" id="3818"/>
    <lineage>
        <taxon>Eukaryota</taxon>
        <taxon>Viridiplantae</taxon>
        <taxon>Streptophyta</taxon>
        <taxon>Embryophyta</taxon>
        <taxon>Tracheophyta</taxon>
        <taxon>Spermatophyta</taxon>
        <taxon>Magnoliopsida</taxon>
        <taxon>eudicotyledons</taxon>
        <taxon>Gunneridae</taxon>
        <taxon>Pentapetalae</taxon>
        <taxon>rosids</taxon>
        <taxon>fabids</taxon>
        <taxon>Fabales</taxon>
        <taxon>Fabaceae</taxon>
        <taxon>Papilionoideae</taxon>
        <taxon>50 kb inversion clade</taxon>
        <taxon>dalbergioids sensu lato</taxon>
        <taxon>Dalbergieae</taxon>
        <taxon>Pterocarpus clade</taxon>
        <taxon>Arachis</taxon>
    </lineage>
</organism>
<gene>
    <name evidence="3" type="ORF">Ahy_B08g089511</name>
</gene>
<protein>
    <recommendedName>
        <fullName evidence="2">CCHC-type domain-containing protein</fullName>
    </recommendedName>
</protein>
<sequence>MVRVLVYLNMIVIPRSLILNRWTKRAKQLSATSDRVRVGEIPDAAYMSMHAAMLEDCRELVNFSCRLFEDYLDVKTRLGKEHQSLRDKHRQRLGIAEEVSRVSVQDPLRTRYKGCRRRVVTSRGKFCRVQRCRMCGKAGHNSRKCHESQLGENIDSCEAAVAYKSMVVGEEGEDYFDFE</sequence>
<dbReference type="EMBL" id="SDMP01000018">
    <property type="protein sequence ID" value="RYQ94574.1"/>
    <property type="molecule type" value="Genomic_DNA"/>
</dbReference>
<proteinExistence type="predicted"/>
<evidence type="ECO:0000259" key="2">
    <source>
        <dbReference type="PROSITE" id="PS50158"/>
    </source>
</evidence>
<dbReference type="InterPro" id="IPR001878">
    <property type="entry name" value="Znf_CCHC"/>
</dbReference>
<keyword evidence="1" id="KW-0863">Zinc-finger</keyword>
<keyword evidence="1" id="KW-0479">Metal-binding</keyword>
<dbReference type="PROSITE" id="PS50158">
    <property type="entry name" value="ZF_CCHC"/>
    <property type="match status" value="1"/>
</dbReference>
<comment type="caution">
    <text evidence="3">The sequence shown here is derived from an EMBL/GenBank/DDBJ whole genome shotgun (WGS) entry which is preliminary data.</text>
</comment>
<evidence type="ECO:0000313" key="4">
    <source>
        <dbReference type="Proteomes" id="UP000289738"/>
    </source>
</evidence>
<keyword evidence="4" id="KW-1185">Reference proteome</keyword>
<evidence type="ECO:0000256" key="1">
    <source>
        <dbReference type="PROSITE-ProRule" id="PRU00047"/>
    </source>
</evidence>
<feature type="domain" description="CCHC-type" evidence="2">
    <location>
        <begin position="131"/>
        <end position="145"/>
    </location>
</feature>
<dbReference type="Proteomes" id="UP000289738">
    <property type="component" value="Chromosome B08"/>
</dbReference>
<dbReference type="GO" id="GO:0003676">
    <property type="term" value="F:nucleic acid binding"/>
    <property type="evidence" value="ECO:0007669"/>
    <property type="project" value="InterPro"/>
</dbReference>
<name>A0A444XY21_ARAHY</name>
<dbReference type="GO" id="GO:0008270">
    <property type="term" value="F:zinc ion binding"/>
    <property type="evidence" value="ECO:0007669"/>
    <property type="project" value="UniProtKB-KW"/>
</dbReference>
<dbReference type="AlphaFoldDB" id="A0A444XY21"/>
<accession>A0A444XY21</accession>
<keyword evidence="1" id="KW-0862">Zinc</keyword>